<dbReference type="Pfam" id="PF00871">
    <property type="entry name" value="Acetate_kinase"/>
    <property type="match status" value="1"/>
</dbReference>
<dbReference type="AlphaFoldDB" id="A0A327ZR58"/>
<sequence>MDGKYILVINPGSTSSKVALYCSDNCVDESIFRYTVEEIGKYDTVMDQIEMREERLRTFLESHNIYPGDLAAVVARGGLMKSIIGGTYLVNEEMVNDLRSGTYGMHASNLGAIIANDIARDYGVKAYTVDPVVVDEFEDLARISGFKGIERRSVFHALNQKAVARKVLSEEGMDYFNANVIVTHIGGGISIGAHQSGRVIDCVNAFDGEGPYSPERTGQLPLINFAKLIIEEKLNISQVKSILAGEGGMKSYLGEIDIQTIEQKALNGDKEAKLYFDGMCYQIAKGIAEMAAVLKGDVDYIILTGGVSHSQYVVDNIKSHVEWISKVKVMPGEEELLALYEGVMRVLKGEETALTY</sequence>
<dbReference type="PROSITE" id="PS01075">
    <property type="entry name" value="ACETATE_KINASE_1"/>
    <property type="match status" value="1"/>
</dbReference>
<dbReference type="CDD" id="cd24011">
    <property type="entry name" value="ASKHA_NBD_BK"/>
    <property type="match status" value="1"/>
</dbReference>
<evidence type="ECO:0000256" key="7">
    <source>
        <dbReference type="ARBA" id="ARBA00022840"/>
    </source>
</evidence>
<dbReference type="PRINTS" id="PR00471">
    <property type="entry name" value="ACETATEKNASE"/>
</dbReference>
<name>A0A327ZR58_9STAP</name>
<comment type="similarity">
    <text evidence="2 9 10">Belongs to the acetokinase family.</text>
</comment>
<dbReference type="InterPro" id="IPR043129">
    <property type="entry name" value="ATPase_NBD"/>
</dbReference>
<comment type="subcellular location">
    <subcellularLocation>
        <location evidence="1 9">Cytoplasm</location>
    </subcellularLocation>
</comment>
<dbReference type="Gene3D" id="3.30.420.40">
    <property type="match status" value="2"/>
</dbReference>
<dbReference type="GO" id="GO:0047761">
    <property type="term" value="F:butyrate kinase activity"/>
    <property type="evidence" value="ECO:0007669"/>
    <property type="project" value="UniProtKB-UniRule"/>
</dbReference>
<accession>A0A327ZR58</accession>
<protein>
    <recommendedName>
        <fullName evidence="9">Probable butyrate kinase</fullName>
        <shortName evidence="9">BK</shortName>
        <ecNumber evidence="9">2.7.2.7</ecNumber>
    </recommendedName>
    <alternativeName>
        <fullName evidence="9">Branched-chain carboxylic acid kinase</fullName>
    </alternativeName>
</protein>
<dbReference type="Proteomes" id="UP000249808">
    <property type="component" value="Unassembled WGS sequence"/>
</dbReference>
<dbReference type="PIRSF" id="PIRSF036458">
    <property type="entry name" value="Butyrate_kin"/>
    <property type="match status" value="1"/>
</dbReference>
<keyword evidence="4 9" id="KW-0808">Transferase</keyword>
<dbReference type="SUPFAM" id="SSF53067">
    <property type="entry name" value="Actin-like ATPase domain"/>
    <property type="match status" value="2"/>
</dbReference>
<dbReference type="NCBIfam" id="NF002834">
    <property type="entry name" value="PRK03011.1-5"/>
    <property type="match status" value="1"/>
</dbReference>
<organism evidence="11 12">
    <name type="scientific">Macrococcus epidermidis</name>
    <dbReference type="NCBI Taxonomy" id="1902580"/>
    <lineage>
        <taxon>Bacteria</taxon>
        <taxon>Bacillati</taxon>
        <taxon>Bacillota</taxon>
        <taxon>Bacilli</taxon>
        <taxon>Bacillales</taxon>
        <taxon>Staphylococcaceae</taxon>
        <taxon>Macrococcus</taxon>
    </lineage>
</organism>
<dbReference type="PANTHER" id="PTHR21060">
    <property type="entry name" value="ACETATE KINASE"/>
    <property type="match status" value="1"/>
</dbReference>
<keyword evidence="5 9" id="KW-0547">Nucleotide-binding</keyword>
<dbReference type="HAMAP" id="MF_00542">
    <property type="entry name" value="Butyrate_kinase"/>
    <property type="match status" value="1"/>
</dbReference>
<dbReference type="RefSeq" id="WP_111716039.1">
    <property type="nucleotide sequence ID" value="NZ_JBHSSR010000013.1"/>
</dbReference>
<dbReference type="EMBL" id="PZJH01000003">
    <property type="protein sequence ID" value="RAK44667.1"/>
    <property type="molecule type" value="Genomic_DNA"/>
</dbReference>
<dbReference type="InterPro" id="IPR011245">
    <property type="entry name" value="Butyrate_kin"/>
</dbReference>
<evidence type="ECO:0000256" key="10">
    <source>
        <dbReference type="RuleBase" id="RU003835"/>
    </source>
</evidence>
<evidence type="ECO:0000256" key="6">
    <source>
        <dbReference type="ARBA" id="ARBA00022777"/>
    </source>
</evidence>
<dbReference type="InterPro" id="IPR023865">
    <property type="entry name" value="Aliphatic_acid_kinase_CS"/>
</dbReference>
<keyword evidence="7 9" id="KW-0067">ATP-binding</keyword>
<evidence type="ECO:0000256" key="8">
    <source>
        <dbReference type="ARBA" id="ARBA00048596"/>
    </source>
</evidence>
<evidence type="ECO:0000256" key="3">
    <source>
        <dbReference type="ARBA" id="ARBA00022490"/>
    </source>
</evidence>
<dbReference type="EC" id="2.7.2.7" evidence="9"/>
<keyword evidence="12" id="KW-1185">Reference proteome</keyword>
<evidence type="ECO:0000256" key="9">
    <source>
        <dbReference type="HAMAP-Rule" id="MF_00542"/>
    </source>
</evidence>
<evidence type="ECO:0000313" key="11">
    <source>
        <dbReference type="EMBL" id="RAK44667.1"/>
    </source>
</evidence>
<proteinExistence type="inferred from homology"/>
<dbReference type="PROSITE" id="PS01076">
    <property type="entry name" value="ACETATE_KINASE_2"/>
    <property type="match status" value="1"/>
</dbReference>
<evidence type="ECO:0000256" key="2">
    <source>
        <dbReference type="ARBA" id="ARBA00008748"/>
    </source>
</evidence>
<keyword evidence="3 9" id="KW-0963">Cytoplasm</keyword>
<dbReference type="GO" id="GO:0006083">
    <property type="term" value="P:acetate metabolic process"/>
    <property type="evidence" value="ECO:0007669"/>
    <property type="project" value="TreeGrafter"/>
</dbReference>
<evidence type="ECO:0000256" key="5">
    <source>
        <dbReference type="ARBA" id="ARBA00022741"/>
    </source>
</evidence>
<keyword evidence="6 9" id="KW-0418">Kinase</keyword>
<dbReference type="GO" id="GO:0005524">
    <property type="term" value="F:ATP binding"/>
    <property type="evidence" value="ECO:0007669"/>
    <property type="project" value="UniProtKB-KW"/>
</dbReference>
<dbReference type="GO" id="GO:0008776">
    <property type="term" value="F:acetate kinase activity"/>
    <property type="evidence" value="ECO:0007669"/>
    <property type="project" value="TreeGrafter"/>
</dbReference>
<evidence type="ECO:0000256" key="4">
    <source>
        <dbReference type="ARBA" id="ARBA00022679"/>
    </source>
</evidence>
<dbReference type="GO" id="GO:0005737">
    <property type="term" value="C:cytoplasm"/>
    <property type="evidence" value="ECO:0007669"/>
    <property type="project" value="UniProtKB-SubCell"/>
</dbReference>
<dbReference type="PANTHER" id="PTHR21060:SF3">
    <property type="entry name" value="BUTYRATE KINASE 2-RELATED"/>
    <property type="match status" value="1"/>
</dbReference>
<comment type="catalytic activity">
    <reaction evidence="8 9">
        <text>butanoate + ATP = butanoyl phosphate + ADP</text>
        <dbReference type="Rhea" id="RHEA:13585"/>
        <dbReference type="ChEBI" id="CHEBI:17968"/>
        <dbReference type="ChEBI" id="CHEBI:30616"/>
        <dbReference type="ChEBI" id="CHEBI:58079"/>
        <dbReference type="ChEBI" id="CHEBI:456216"/>
        <dbReference type="EC" id="2.7.2.7"/>
    </reaction>
</comment>
<dbReference type="InterPro" id="IPR000890">
    <property type="entry name" value="Aliphatic_acid_kin_short-chain"/>
</dbReference>
<evidence type="ECO:0000313" key="12">
    <source>
        <dbReference type="Proteomes" id="UP000249808"/>
    </source>
</evidence>
<dbReference type="NCBIfam" id="TIGR02707">
    <property type="entry name" value="butyr_kinase"/>
    <property type="match status" value="1"/>
</dbReference>
<gene>
    <name evidence="9 11" type="primary">buk</name>
    <name evidence="11" type="ORF">BHU61_08110</name>
</gene>
<comment type="caution">
    <text evidence="11">The sequence shown here is derived from an EMBL/GenBank/DDBJ whole genome shotgun (WGS) entry which is preliminary data.</text>
</comment>
<evidence type="ECO:0000256" key="1">
    <source>
        <dbReference type="ARBA" id="ARBA00004496"/>
    </source>
</evidence>
<reference evidence="11 12" key="1">
    <citation type="journal article" date="2018" name="Front. Microbiol.">
        <title>Description and Comparative Genomics of Macrococcus caseolyticus subsp. hominis subsp. nov., Macrococcus goetzii sp. nov., Macrococcus epidermidis sp. nov., and Macrococcus bohemicus sp. nov., Novel Macrococci From Human Clinical Material With Virulence Potential and Suspected Uptake of Foreign DNA by Natural Transformation.</title>
        <authorList>
            <person name="Maslanova I."/>
            <person name="Wertheimer Z."/>
            <person name="Sedlacek I."/>
            <person name="Svec P."/>
            <person name="Indrakova A."/>
            <person name="Kovarovic V."/>
            <person name="Schumann P."/>
            <person name="Sproer C."/>
            <person name="Kralova S."/>
            <person name="Sedo O."/>
            <person name="Kristofova L."/>
            <person name="Vrbovska V."/>
            <person name="Fuzik T."/>
            <person name="Petras P."/>
            <person name="Zdrahal Z."/>
            <person name="Ruzickova V."/>
            <person name="Doskar J."/>
            <person name="Pantucek R."/>
        </authorList>
    </citation>
    <scope>NUCLEOTIDE SEQUENCE [LARGE SCALE GENOMIC DNA]</scope>
    <source>
        <strain evidence="11 12">01/688</strain>
    </source>
</reference>